<sequence length="294" mass="31712">MGRSRRSTSTWWRMVSMSNRISARTELYAVEHDPSRDIAVYLHDVATRVARLTALGITVPELEQKDVILMRLHPSFHTARAVIVTTAEEPDLAGVKDLLLTSAASDPSVTVKSEPADLAMAARLKPGSNPFQGSIGPHGFPQDNEGHRWCDPTNKNCHRCGHSGHIAAKCMYSMPQFVKDWILRNSNSSSPSAAFAAALAAGLTPESFSDHYHHHVGTSGHAKSARVTESASFAAGAGVNYPASWNEGDDEDSESWDEADELNRYLAAAAAPTPAARAATSSAKSRSSRIILHT</sequence>
<name>A0AAD7JM48_9AGAR</name>
<dbReference type="GO" id="GO:0003676">
    <property type="term" value="F:nucleic acid binding"/>
    <property type="evidence" value="ECO:0007669"/>
    <property type="project" value="InterPro"/>
</dbReference>
<dbReference type="EMBL" id="JARKIB010000024">
    <property type="protein sequence ID" value="KAJ7766150.1"/>
    <property type="molecule type" value="Genomic_DNA"/>
</dbReference>
<organism evidence="3 4">
    <name type="scientific">Mycena metata</name>
    <dbReference type="NCBI Taxonomy" id="1033252"/>
    <lineage>
        <taxon>Eukaryota</taxon>
        <taxon>Fungi</taxon>
        <taxon>Dikarya</taxon>
        <taxon>Basidiomycota</taxon>
        <taxon>Agaricomycotina</taxon>
        <taxon>Agaricomycetes</taxon>
        <taxon>Agaricomycetidae</taxon>
        <taxon>Agaricales</taxon>
        <taxon>Marasmiineae</taxon>
        <taxon>Mycenaceae</taxon>
        <taxon>Mycena</taxon>
    </lineage>
</organism>
<evidence type="ECO:0000256" key="1">
    <source>
        <dbReference type="PROSITE-ProRule" id="PRU00047"/>
    </source>
</evidence>
<keyword evidence="4" id="KW-1185">Reference proteome</keyword>
<keyword evidence="1" id="KW-0863">Zinc-finger</keyword>
<protein>
    <recommendedName>
        <fullName evidence="2">CCHC-type domain-containing protein</fullName>
    </recommendedName>
</protein>
<dbReference type="AlphaFoldDB" id="A0AAD7JM48"/>
<evidence type="ECO:0000259" key="2">
    <source>
        <dbReference type="PROSITE" id="PS50158"/>
    </source>
</evidence>
<dbReference type="Proteomes" id="UP001215598">
    <property type="component" value="Unassembled WGS sequence"/>
</dbReference>
<dbReference type="InterPro" id="IPR001878">
    <property type="entry name" value="Znf_CCHC"/>
</dbReference>
<accession>A0AAD7JM48</accession>
<evidence type="ECO:0000313" key="4">
    <source>
        <dbReference type="Proteomes" id="UP001215598"/>
    </source>
</evidence>
<keyword evidence="1" id="KW-0479">Metal-binding</keyword>
<keyword evidence="1" id="KW-0862">Zinc</keyword>
<feature type="domain" description="CCHC-type" evidence="2">
    <location>
        <begin position="157"/>
        <end position="170"/>
    </location>
</feature>
<reference evidence="3" key="1">
    <citation type="submission" date="2023-03" db="EMBL/GenBank/DDBJ databases">
        <title>Massive genome expansion in bonnet fungi (Mycena s.s.) driven by repeated elements and novel gene families across ecological guilds.</title>
        <authorList>
            <consortium name="Lawrence Berkeley National Laboratory"/>
            <person name="Harder C.B."/>
            <person name="Miyauchi S."/>
            <person name="Viragh M."/>
            <person name="Kuo A."/>
            <person name="Thoen E."/>
            <person name="Andreopoulos B."/>
            <person name="Lu D."/>
            <person name="Skrede I."/>
            <person name="Drula E."/>
            <person name="Henrissat B."/>
            <person name="Morin E."/>
            <person name="Kohler A."/>
            <person name="Barry K."/>
            <person name="LaButti K."/>
            <person name="Morin E."/>
            <person name="Salamov A."/>
            <person name="Lipzen A."/>
            <person name="Mereny Z."/>
            <person name="Hegedus B."/>
            <person name="Baldrian P."/>
            <person name="Stursova M."/>
            <person name="Weitz H."/>
            <person name="Taylor A."/>
            <person name="Grigoriev I.V."/>
            <person name="Nagy L.G."/>
            <person name="Martin F."/>
            <person name="Kauserud H."/>
        </authorList>
    </citation>
    <scope>NUCLEOTIDE SEQUENCE</scope>
    <source>
        <strain evidence="3">CBHHK182m</strain>
    </source>
</reference>
<gene>
    <name evidence="3" type="ORF">B0H16DRAFT_387250</name>
</gene>
<comment type="caution">
    <text evidence="3">The sequence shown here is derived from an EMBL/GenBank/DDBJ whole genome shotgun (WGS) entry which is preliminary data.</text>
</comment>
<dbReference type="PROSITE" id="PS50158">
    <property type="entry name" value="ZF_CCHC"/>
    <property type="match status" value="1"/>
</dbReference>
<proteinExistence type="predicted"/>
<dbReference type="GO" id="GO:0008270">
    <property type="term" value="F:zinc ion binding"/>
    <property type="evidence" value="ECO:0007669"/>
    <property type="project" value="UniProtKB-KW"/>
</dbReference>
<evidence type="ECO:0000313" key="3">
    <source>
        <dbReference type="EMBL" id="KAJ7766150.1"/>
    </source>
</evidence>